<evidence type="ECO:0000256" key="1">
    <source>
        <dbReference type="SAM" id="SignalP"/>
    </source>
</evidence>
<evidence type="ECO:0000313" key="2">
    <source>
        <dbReference type="EMBL" id="OPX42177.1"/>
    </source>
</evidence>
<feature type="chain" id="PRO_5038664239" description="Lipoprotein" evidence="1">
    <location>
        <begin position="26"/>
        <end position="222"/>
    </location>
</feature>
<dbReference type="PROSITE" id="PS51257">
    <property type="entry name" value="PROKAR_LIPOPROTEIN"/>
    <property type="match status" value="1"/>
</dbReference>
<dbReference type="OrthoDB" id="1934997at2"/>
<proteinExistence type="predicted"/>
<organism evidence="2 3">
    <name type="scientific">Ruminiclostridium hungatei</name>
    <name type="common">Clostridium hungatei</name>
    <dbReference type="NCBI Taxonomy" id="48256"/>
    <lineage>
        <taxon>Bacteria</taxon>
        <taxon>Bacillati</taxon>
        <taxon>Bacillota</taxon>
        <taxon>Clostridia</taxon>
        <taxon>Eubacteriales</taxon>
        <taxon>Oscillospiraceae</taxon>
        <taxon>Ruminiclostridium</taxon>
    </lineage>
</organism>
<sequence>MRKIFIIGLISIALMLGGCSNQNTVAVKNTPHQVGQKGEMSASVNAYDLEKVYKKADLVAEIKITEWLEEMDEPAEKTLFKAKLEKVYKNNQIDNPEEIYLLQDGNSKYTIKDYPLFKNDDKLILFMKKAEEAVNTFWILGVNTCVIRVVDVAKESYAVKQVGQFREFLNIRAENADSNLREALLKDYKVEFPNSATILPEAYGLKALESELEKMKSEVEKD</sequence>
<dbReference type="RefSeq" id="WP_080066426.1">
    <property type="nucleotide sequence ID" value="NZ_MZGX01000033.1"/>
</dbReference>
<feature type="signal peptide" evidence="1">
    <location>
        <begin position="1"/>
        <end position="25"/>
    </location>
</feature>
<dbReference type="EMBL" id="MZGX01000033">
    <property type="protein sequence ID" value="OPX42177.1"/>
    <property type="molecule type" value="Genomic_DNA"/>
</dbReference>
<gene>
    <name evidence="2" type="ORF">CLHUN_39640</name>
</gene>
<comment type="caution">
    <text evidence="2">The sequence shown here is derived from an EMBL/GenBank/DDBJ whole genome shotgun (WGS) entry which is preliminary data.</text>
</comment>
<keyword evidence="1" id="KW-0732">Signal</keyword>
<reference evidence="2 3" key="1">
    <citation type="submission" date="2017-03" db="EMBL/GenBank/DDBJ databases">
        <title>Genome sequence of Clostridium hungatei DSM 14427.</title>
        <authorList>
            <person name="Poehlein A."/>
            <person name="Daniel R."/>
        </authorList>
    </citation>
    <scope>NUCLEOTIDE SEQUENCE [LARGE SCALE GENOMIC DNA]</scope>
    <source>
        <strain evidence="2 3">DSM 14427</strain>
    </source>
</reference>
<evidence type="ECO:0008006" key="4">
    <source>
        <dbReference type="Google" id="ProtNLM"/>
    </source>
</evidence>
<keyword evidence="3" id="KW-1185">Reference proteome</keyword>
<protein>
    <recommendedName>
        <fullName evidence="4">Lipoprotein</fullName>
    </recommendedName>
</protein>
<dbReference type="STRING" id="48256.CLHUN_39640"/>
<evidence type="ECO:0000313" key="3">
    <source>
        <dbReference type="Proteomes" id="UP000191554"/>
    </source>
</evidence>
<accession>A0A1V4SFX6</accession>
<dbReference type="Proteomes" id="UP000191554">
    <property type="component" value="Unassembled WGS sequence"/>
</dbReference>
<dbReference type="AlphaFoldDB" id="A0A1V4SFX6"/>
<name>A0A1V4SFX6_RUMHU</name>